<evidence type="ECO:0000256" key="5">
    <source>
        <dbReference type="ARBA" id="ARBA00022927"/>
    </source>
</evidence>
<name>A0ABD1CR04_CULPP</name>
<keyword evidence="3" id="KW-0813">Transport</keyword>
<keyword evidence="4" id="KW-0931">ER-Golgi transport</keyword>
<protein>
    <recommendedName>
        <fullName evidence="7">Gamma-soluble NSF attachment protein</fullName>
    </recommendedName>
    <alternativeName>
        <fullName evidence="8">N-ethylmaleimide-sensitive factor attachment protein gamma</fullName>
    </alternativeName>
</protein>
<feature type="coiled-coil region" evidence="9">
    <location>
        <begin position="188"/>
        <end position="215"/>
    </location>
</feature>
<gene>
    <name evidence="11" type="ORF">pipiens_015322</name>
</gene>
<keyword evidence="6" id="KW-0472">Membrane</keyword>
<evidence type="ECO:0000256" key="8">
    <source>
        <dbReference type="ARBA" id="ARBA00042485"/>
    </source>
</evidence>
<organism evidence="11 12">
    <name type="scientific">Culex pipiens pipiens</name>
    <name type="common">Northern house mosquito</name>
    <dbReference type="NCBI Taxonomy" id="38569"/>
    <lineage>
        <taxon>Eukaryota</taxon>
        <taxon>Metazoa</taxon>
        <taxon>Ecdysozoa</taxon>
        <taxon>Arthropoda</taxon>
        <taxon>Hexapoda</taxon>
        <taxon>Insecta</taxon>
        <taxon>Pterygota</taxon>
        <taxon>Neoptera</taxon>
        <taxon>Endopterygota</taxon>
        <taxon>Diptera</taxon>
        <taxon>Nematocera</taxon>
        <taxon>Culicoidea</taxon>
        <taxon>Culicidae</taxon>
        <taxon>Culicinae</taxon>
        <taxon>Culicini</taxon>
        <taxon>Culex</taxon>
        <taxon>Culex</taxon>
    </lineage>
</organism>
<dbReference type="SUPFAM" id="SSF48452">
    <property type="entry name" value="TPR-like"/>
    <property type="match status" value="1"/>
</dbReference>
<dbReference type="GO" id="GO:0015031">
    <property type="term" value="P:protein transport"/>
    <property type="evidence" value="ECO:0007669"/>
    <property type="project" value="UniProtKB-KW"/>
</dbReference>
<keyword evidence="5" id="KW-0653">Protein transport</keyword>
<proteinExistence type="inferred from homology"/>
<evidence type="ECO:0000256" key="1">
    <source>
        <dbReference type="ARBA" id="ARBA00004170"/>
    </source>
</evidence>
<dbReference type="EMBL" id="JBEHCU010010067">
    <property type="protein sequence ID" value="KAL1378831.1"/>
    <property type="molecule type" value="Genomic_DNA"/>
</dbReference>
<evidence type="ECO:0000256" key="2">
    <source>
        <dbReference type="ARBA" id="ARBA00010050"/>
    </source>
</evidence>
<comment type="similarity">
    <text evidence="2">Belongs to the SNAP family.</text>
</comment>
<dbReference type="GO" id="GO:0016192">
    <property type="term" value="P:vesicle-mediated transport"/>
    <property type="evidence" value="ECO:0007669"/>
    <property type="project" value="UniProtKB-KW"/>
</dbReference>
<evidence type="ECO:0000313" key="12">
    <source>
        <dbReference type="Proteomes" id="UP001562425"/>
    </source>
</evidence>
<keyword evidence="12" id="KW-1185">Reference proteome</keyword>
<dbReference type="GO" id="GO:0016020">
    <property type="term" value="C:membrane"/>
    <property type="evidence" value="ECO:0007669"/>
    <property type="project" value="UniProtKB-SubCell"/>
</dbReference>
<dbReference type="AlphaFoldDB" id="A0ABD1CR04"/>
<dbReference type="Pfam" id="PF14938">
    <property type="entry name" value="SNAP"/>
    <property type="match status" value="1"/>
</dbReference>
<dbReference type="PANTHER" id="PTHR13768:SF2">
    <property type="entry name" value="GAMMA-SOLUBLE NSF ATTACHMENT PROTEIN"/>
    <property type="match status" value="1"/>
</dbReference>
<accession>A0ABD1CR04</accession>
<evidence type="ECO:0000256" key="7">
    <source>
        <dbReference type="ARBA" id="ARBA00040047"/>
    </source>
</evidence>
<dbReference type="FunFam" id="1.25.40.10:FF:000477">
    <property type="entry name" value="gamma-soluble NSF attachment protein"/>
    <property type="match status" value="1"/>
</dbReference>
<keyword evidence="9" id="KW-0175">Coiled coil</keyword>
<comment type="caution">
    <text evidence="11">The sequence shown here is derived from an EMBL/GenBank/DDBJ whole genome shotgun (WGS) entry which is preliminary data.</text>
</comment>
<feature type="region of interest" description="Disordered" evidence="10">
    <location>
        <begin position="485"/>
        <end position="509"/>
    </location>
</feature>
<evidence type="ECO:0000256" key="6">
    <source>
        <dbReference type="ARBA" id="ARBA00023136"/>
    </source>
</evidence>
<dbReference type="InterPro" id="IPR011990">
    <property type="entry name" value="TPR-like_helical_dom_sf"/>
</dbReference>
<reference evidence="11 12" key="1">
    <citation type="submission" date="2024-05" db="EMBL/GenBank/DDBJ databases">
        <title>Culex pipiens pipiens assembly and annotation.</title>
        <authorList>
            <person name="Alout H."/>
            <person name="Durand T."/>
        </authorList>
    </citation>
    <scope>NUCLEOTIDE SEQUENCE [LARGE SCALE GENOMIC DNA]</scope>
    <source>
        <strain evidence="11">HA-2024</strain>
        <tissue evidence="11">Whole body</tissue>
    </source>
</reference>
<dbReference type="Gene3D" id="1.25.40.10">
    <property type="entry name" value="Tetratricopeptide repeat domain"/>
    <property type="match status" value="1"/>
</dbReference>
<dbReference type="PANTHER" id="PTHR13768">
    <property type="entry name" value="SOLUBLE NSF ATTACHMENT PROTEIN SNAP"/>
    <property type="match status" value="1"/>
</dbReference>
<dbReference type="Proteomes" id="UP001562425">
    <property type="component" value="Unassembled WGS sequence"/>
</dbReference>
<evidence type="ECO:0000256" key="4">
    <source>
        <dbReference type="ARBA" id="ARBA00022892"/>
    </source>
</evidence>
<sequence length="509" mass="56518">MWSRRGNWNAVRWIRGRWIVRRLSGQQVRQWTDRVRIGDIKKVIDVLPFGPLARFQLVLNVRTPSPDPDKLLLLGIASKVEVYKFGRLLFGGFKFNRLQFDERNWWRSDSAAQPNECTLKAKRVSNDATMLSKSGHLPMPCQKRFPPSAAIAFESVSHQLRDDCVCVCPNRAHLFLVNRECVSRASGAVTMSNKIEEAQEHIRQAEKSLKTSLLKWRPDYDFAADEYGKAATCFRNAKALDQSKECLLKASDCHRQNRAIFHAAKCLDQVILICKDMNALTEVRTYAEKACHLYQQHGSPESGAATLDKAAKILEGTRPEDALALYKQAVDVATIEDSSRQGAEYASKVARIMVKLKYYDEAADAIRREIGLHQQVGSDGAIGRLAVGLVLVQLARGDYVAAEKAFKEWGNCCDVAEVQTLESLLQAYDDEDPELAARALASPFIRHMDVEYARLARDLPLPKGATIAPKANVIENAAAEYISPNAGGSGAQGGKPAANDDDEEEGGLC</sequence>
<evidence type="ECO:0000256" key="3">
    <source>
        <dbReference type="ARBA" id="ARBA00022448"/>
    </source>
</evidence>
<evidence type="ECO:0000313" key="11">
    <source>
        <dbReference type="EMBL" id="KAL1378831.1"/>
    </source>
</evidence>
<comment type="subcellular location">
    <subcellularLocation>
        <location evidence="1">Membrane</location>
        <topology evidence="1">Peripheral membrane protein</topology>
    </subcellularLocation>
</comment>
<evidence type="ECO:0000256" key="10">
    <source>
        <dbReference type="SAM" id="MobiDB-lite"/>
    </source>
</evidence>
<dbReference type="InterPro" id="IPR000744">
    <property type="entry name" value="NSF_attach"/>
</dbReference>
<feature type="compositionally biased region" description="Acidic residues" evidence="10">
    <location>
        <begin position="499"/>
        <end position="509"/>
    </location>
</feature>
<evidence type="ECO:0000256" key="9">
    <source>
        <dbReference type="SAM" id="Coils"/>
    </source>
</evidence>